<evidence type="ECO:0000313" key="2">
    <source>
        <dbReference type="Proteomes" id="UP000247465"/>
    </source>
</evidence>
<evidence type="ECO:0000313" key="1">
    <source>
        <dbReference type="EMBL" id="AWT60173.1"/>
    </source>
</evidence>
<name>A0A2Z4AD82_9BACT</name>
<evidence type="ECO:0008006" key="3">
    <source>
        <dbReference type="Google" id="ProtNLM"/>
    </source>
</evidence>
<gene>
    <name evidence="1" type="ORF">DF168_01375</name>
</gene>
<dbReference type="EMBL" id="CP029803">
    <property type="protein sequence ID" value="AWT60173.1"/>
    <property type="molecule type" value="Genomic_DNA"/>
</dbReference>
<reference evidence="1 2" key="1">
    <citation type="submission" date="2018-06" db="EMBL/GenBank/DDBJ databases">
        <title>Draft Genome Sequence of a Novel Marine Bacterium Related to the Verrucomicrobia.</title>
        <authorList>
            <person name="Vosseberg J."/>
            <person name="Martijn J."/>
            <person name="Ettema T.J.G."/>
        </authorList>
    </citation>
    <scope>NUCLEOTIDE SEQUENCE [LARGE SCALE GENOMIC DNA]</scope>
    <source>
        <strain evidence="1">TARA_B100001123</strain>
    </source>
</reference>
<dbReference type="Gene3D" id="2.60.120.1140">
    <property type="entry name" value="Protein of unknown function DUF192"/>
    <property type="match status" value="1"/>
</dbReference>
<dbReference type="AlphaFoldDB" id="A0A2Z4AD82"/>
<protein>
    <recommendedName>
        <fullName evidence="3">DUF192 domain-containing protein</fullName>
    </recommendedName>
</protein>
<dbReference type="KEGG" id="mtar:DF168_01375"/>
<dbReference type="InterPro" id="IPR038695">
    <property type="entry name" value="Saro_0823-like_sf"/>
</dbReference>
<dbReference type="InterPro" id="IPR003795">
    <property type="entry name" value="DUF192"/>
</dbReference>
<dbReference type="Pfam" id="PF02643">
    <property type="entry name" value="DUF192"/>
    <property type="match status" value="1"/>
</dbReference>
<dbReference type="PROSITE" id="PS51257">
    <property type="entry name" value="PROKAR_LIPOPROTEIN"/>
    <property type="match status" value="1"/>
</dbReference>
<dbReference type="PANTHER" id="PTHR37953:SF1">
    <property type="entry name" value="UPF0127 PROTEIN MJ1496"/>
    <property type="match status" value="1"/>
</dbReference>
<dbReference type="PANTHER" id="PTHR37953">
    <property type="entry name" value="UPF0127 PROTEIN MJ1496"/>
    <property type="match status" value="1"/>
</dbReference>
<organism evidence="1 2">
    <name type="scientific">Candidatus Moanibacter tarae</name>
    <dbReference type="NCBI Taxonomy" id="2200854"/>
    <lineage>
        <taxon>Bacteria</taxon>
        <taxon>Pseudomonadati</taxon>
        <taxon>Verrucomicrobiota</taxon>
        <taxon>Opitutia</taxon>
        <taxon>Puniceicoccales</taxon>
        <taxon>Puniceicoccales incertae sedis</taxon>
        <taxon>Candidatus Moanibacter</taxon>
    </lineage>
</organism>
<proteinExistence type="predicted"/>
<accession>A0A2Z4AD82</accession>
<sequence length="174" mass="20204">MRFIHVVYPASLILVLLISACYEREPKASPWSDSFPKDHYFTLHLENSEIQVQLAINQSESTRGLMFRKALAPNHGMLFIYPRAKKRNFWMRNTGIPLDIGYFTSNGILQEIHPMYPHTETSVSSINEQIQFALEMNQGWFARNKIKRGCRLNLEEIRKALAARGFNPDSYNIQ</sequence>
<dbReference type="Proteomes" id="UP000247465">
    <property type="component" value="Chromosome"/>
</dbReference>